<reference evidence="2" key="1">
    <citation type="journal article" date="2014" name="Int. J. Syst. Evol. Microbiol.">
        <title>Complete genome sequence of Corynebacterium casei LMG S-19264T (=DSM 44701T), isolated from a smear-ripened cheese.</title>
        <authorList>
            <consortium name="US DOE Joint Genome Institute (JGI-PGF)"/>
            <person name="Walter F."/>
            <person name="Albersmeier A."/>
            <person name="Kalinowski J."/>
            <person name="Ruckert C."/>
        </authorList>
    </citation>
    <scope>NUCLEOTIDE SEQUENCE</scope>
    <source>
        <strain evidence="2">CGMCC 1.15082</strain>
    </source>
</reference>
<protein>
    <submittedName>
        <fullName evidence="2">Uncharacterized protein</fullName>
    </submittedName>
</protein>
<keyword evidence="3" id="KW-1185">Reference proteome</keyword>
<dbReference type="AlphaFoldDB" id="A0A916SSC2"/>
<proteinExistence type="predicted"/>
<dbReference type="Gene3D" id="2.60.40.10">
    <property type="entry name" value="Immunoglobulins"/>
    <property type="match status" value="1"/>
</dbReference>
<dbReference type="Proteomes" id="UP000646478">
    <property type="component" value="Unassembled WGS sequence"/>
</dbReference>
<sequence>MSQKHHRKAVATPGTSTDPDDMIVRLSFSPTSPSPPADGTYNNTATAELTTTDFQFLPNYWIEFHVEDGDATFKDPDLSDETGQTATRQVESDGLASVLFADTKAETQNMKATVVKTPGGALIANGANDTKPFSFT</sequence>
<dbReference type="EMBL" id="BMHH01000055">
    <property type="protein sequence ID" value="GGB13814.1"/>
    <property type="molecule type" value="Genomic_DNA"/>
</dbReference>
<feature type="region of interest" description="Disordered" evidence="1">
    <location>
        <begin position="1"/>
        <end position="43"/>
    </location>
</feature>
<reference evidence="2" key="2">
    <citation type="submission" date="2020-09" db="EMBL/GenBank/DDBJ databases">
        <authorList>
            <person name="Sun Q."/>
            <person name="Zhou Y."/>
        </authorList>
    </citation>
    <scope>NUCLEOTIDE SEQUENCE</scope>
    <source>
        <strain evidence="2">CGMCC 1.15082</strain>
    </source>
</reference>
<name>A0A916SSC2_9HYPH</name>
<accession>A0A916SSC2</accession>
<gene>
    <name evidence="2" type="ORF">GCM10011491_46860</name>
</gene>
<dbReference type="InterPro" id="IPR013783">
    <property type="entry name" value="Ig-like_fold"/>
</dbReference>
<dbReference type="InterPro" id="IPR008964">
    <property type="entry name" value="Invasin/intimin_cell_adhesion"/>
</dbReference>
<evidence type="ECO:0000256" key="1">
    <source>
        <dbReference type="SAM" id="MobiDB-lite"/>
    </source>
</evidence>
<organism evidence="2 3">
    <name type="scientific">Brucella endophytica</name>
    <dbReference type="NCBI Taxonomy" id="1963359"/>
    <lineage>
        <taxon>Bacteria</taxon>
        <taxon>Pseudomonadati</taxon>
        <taxon>Pseudomonadota</taxon>
        <taxon>Alphaproteobacteria</taxon>
        <taxon>Hyphomicrobiales</taxon>
        <taxon>Brucellaceae</taxon>
        <taxon>Brucella/Ochrobactrum group</taxon>
        <taxon>Brucella</taxon>
    </lineage>
</organism>
<dbReference type="SUPFAM" id="SSF49373">
    <property type="entry name" value="Invasin/intimin cell-adhesion fragments"/>
    <property type="match status" value="1"/>
</dbReference>
<evidence type="ECO:0000313" key="2">
    <source>
        <dbReference type="EMBL" id="GGB13814.1"/>
    </source>
</evidence>
<evidence type="ECO:0000313" key="3">
    <source>
        <dbReference type="Proteomes" id="UP000646478"/>
    </source>
</evidence>
<dbReference type="RefSeq" id="WP_188826577.1">
    <property type="nucleotide sequence ID" value="NZ_BMHH01000055.1"/>
</dbReference>
<comment type="caution">
    <text evidence="2">The sequence shown here is derived from an EMBL/GenBank/DDBJ whole genome shotgun (WGS) entry which is preliminary data.</text>
</comment>